<keyword evidence="4" id="KW-1185">Reference proteome</keyword>
<evidence type="ECO:0000259" key="1">
    <source>
        <dbReference type="Pfam" id="PF02625"/>
    </source>
</evidence>
<dbReference type="InterPro" id="IPR027051">
    <property type="entry name" value="XdhC_Rossmann_dom"/>
</dbReference>
<dbReference type="InterPro" id="IPR003777">
    <property type="entry name" value="XdhC_CoxI"/>
</dbReference>
<accession>A0A6G7VKA1</accession>
<dbReference type="PANTHER" id="PTHR30388">
    <property type="entry name" value="ALDEHYDE OXIDOREDUCTASE MOLYBDENUM COFACTOR ASSEMBLY PROTEIN"/>
    <property type="match status" value="1"/>
</dbReference>
<feature type="domain" description="XdhC Rossmann" evidence="2">
    <location>
        <begin position="158"/>
        <end position="298"/>
    </location>
</feature>
<dbReference type="NCBIfam" id="TIGR02964">
    <property type="entry name" value="xanthine_xdhC"/>
    <property type="match status" value="1"/>
</dbReference>
<dbReference type="InterPro" id="IPR014308">
    <property type="entry name" value="Xanthine_DH_XdhC"/>
</dbReference>
<dbReference type="InterPro" id="IPR052698">
    <property type="entry name" value="MoCofactor_Util/Proc"/>
</dbReference>
<dbReference type="AlphaFoldDB" id="A0A6G7VKA1"/>
<dbReference type="Pfam" id="PF13478">
    <property type="entry name" value="XdhC_C"/>
    <property type="match status" value="1"/>
</dbReference>
<evidence type="ECO:0000259" key="2">
    <source>
        <dbReference type="Pfam" id="PF13478"/>
    </source>
</evidence>
<dbReference type="RefSeq" id="WP_166189935.1">
    <property type="nucleotide sequence ID" value="NZ_CP049811.1"/>
</dbReference>
<protein>
    <submittedName>
        <fullName evidence="3">Xanthine dehydrogenase accessory protein XdhC</fullName>
    </submittedName>
</protein>
<dbReference type="Proteomes" id="UP000500791">
    <property type="component" value="Chromosome"/>
</dbReference>
<organism evidence="3 4">
    <name type="scientific">Pontivivens nitratireducens</name>
    <dbReference type="NCBI Taxonomy" id="2758038"/>
    <lineage>
        <taxon>Bacteria</taxon>
        <taxon>Pseudomonadati</taxon>
        <taxon>Pseudomonadota</taxon>
        <taxon>Alphaproteobacteria</taxon>
        <taxon>Rhodobacterales</taxon>
        <taxon>Paracoccaceae</taxon>
        <taxon>Pontivivens</taxon>
    </lineage>
</organism>
<feature type="domain" description="XdhC- CoxI" evidence="1">
    <location>
        <begin position="14"/>
        <end position="74"/>
    </location>
</feature>
<reference evidence="3 4" key="1">
    <citation type="submission" date="2020-03" db="EMBL/GenBank/DDBJ databases">
        <title>Complete genome sequence of Monaibacterium sp. ALG8 with diverse plasmids.</title>
        <authorList>
            <person name="Sun C."/>
        </authorList>
    </citation>
    <scope>NUCLEOTIDE SEQUENCE [LARGE SCALE GENOMIC DNA]</scope>
    <source>
        <strain evidence="3 4">ALG8</strain>
    </source>
</reference>
<gene>
    <name evidence="3" type="primary">xdhC</name>
    <name evidence="3" type="ORF">G8E03_06505</name>
</gene>
<name>A0A6G7VKA1_9RHOB</name>
<dbReference type="KEGG" id="mon:G8E03_06505"/>
<dbReference type="Pfam" id="PF02625">
    <property type="entry name" value="XdhC_CoxI"/>
    <property type="match status" value="1"/>
</dbReference>
<dbReference type="PANTHER" id="PTHR30388:SF6">
    <property type="entry name" value="XANTHINE DEHYDROGENASE SUBUNIT A-RELATED"/>
    <property type="match status" value="1"/>
</dbReference>
<evidence type="ECO:0000313" key="3">
    <source>
        <dbReference type="EMBL" id="QIK40451.1"/>
    </source>
</evidence>
<dbReference type="Gene3D" id="3.40.50.720">
    <property type="entry name" value="NAD(P)-binding Rossmann-like Domain"/>
    <property type="match status" value="1"/>
</dbReference>
<dbReference type="EMBL" id="CP049811">
    <property type="protein sequence ID" value="QIK40451.1"/>
    <property type="molecule type" value="Genomic_DNA"/>
</dbReference>
<sequence>MSGFDIEALRRACAGGPVVRVLVARHRGSVPREAGTAMLVTPTGQHGTIGGGTLEFEAVAQARRMLKSGRATALRAVPLGPALGQCCGGHVDLVFERFTRDTLPAEPSGTVFARALDGAEQMPFPVARAVQALREGREVPVMQDRWIVERIAPAQTPLWLYGAGHVGRAVVRVFTGLPFAITWIDDAADRFPEDIPDHAAPLMAANPADAVGRAPLDAIHIVLTYSHALDLEICHRVLLRPHAHLGLIGSATKAARFAKRLRELGHAPATIARLNCPIGDKSLGKEPAQIAIGLASELLQLRNNVTQLTESRA</sequence>
<evidence type="ECO:0000313" key="4">
    <source>
        <dbReference type="Proteomes" id="UP000500791"/>
    </source>
</evidence>
<proteinExistence type="predicted"/>